<dbReference type="Proteomes" id="UP001596084">
    <property type="component" value="Unassembled WGS sequence"/>
</dbReference>
<dbReference type="PANTHER" id="PTHR32243">
    <property type="entry name" value="MALTOSE TRANSPORT SYSTEM PERMEASE-RELATED"/>
    <property type="match status" value="1"/>
</dbReference>
<dbReference type="Pfam" id="PF00528">
    <property type="entry name" value="BPD_transp_1"/>
    <property type="match status" value="1"/>
</dbReference>
<evidence type="ECO:0000256" key="3">
    <source>
        <dbReference type="ARBA" id="ARBA00022475"/>
    </source>
</evidence>
<comment type="subcellular location">
    <subcellularLocation>
        <location evidence="1 7">Cell membrane</location>
        <topology evidence="1 7">Multi-pass membrane protein</topology>
    </subcellularLocation>
</comment>
<name>A0ABW0QEJ2_9BURK</name>
<evidence type="ECO:0000256" key="4">
    <source>
        <dbReference type="ARBA" id="ARBA00022692"/>
    </source>
</evidence>
<feature type="domain" description="ABC transmembrane type-1" evidence="8">
    <location>
        <begin position="71"/>
        <end position="262"/>
    </location>
</feature>
<dbReference type="InterPro" id="IPR035906">
    <property type="entry name" value="MetI-like_sf"/>
</dbReference>
<gene>
    <name evidence="9" type="ORF">ACFPP7_19085</name>
</gene>
<feature type="transmembrane region" description="Helical" evidence="7">
    <location>
        <begin position="103"/>
        <end position="130"/>
    </location>
</feature>
<dbReference type="Gene3D" id="1.10.3720.10">
    <property type="entry name" value="MetI-like"/>
    <property type="match status" value="1"/>
</dbReference>
<evidence type="ECO:0000256" key="7">
    <source>
        <dbReference type="RuleBase" id="RU363032"/>
    </source>
</evidence>
<reference evidence="10" key="1">
    <citation type="journal article" date="2019" name="Int. J. Syst. Evol. Microbiol.">
        <title>The Global Catalogue of Microorganisms (GCM) 10K type strain sequencing project: providing services to taxonomists for standard genome sequencing and annotation.</title>
        <authorList>
            <consortium name="The Broad Institute Genomics Platform"/>
            <consortium name="The Broad Institute Genome Sequencing Center for Infectious Disease"/>
            <person name="Wu L."/>
            <person name="Ma J."/>
        </authorList>
    </citation>
    <scope>NUCLEOTIDE SEQUENCE [LARGE SCALE GENOMIC DNA]</scope>
    <source>
        <strain evidence="10">CGMCC 4.7277</strain>
    </source>
</reference>
<accession>A0ABW0QEJ2</accession>
<dbReference type="RefSeq" id="WP_068835133.1">
    <property type="nucleotide sequence ID" value="NZ_JBHSMX010000061.1"/>
</dbReference>
<feature type="transmembrane region" description="Helical" evidence="7">
    <location>
        <begin position="142"/>
        <end position="162"/>
    </location>
</feature>
<sequence>MSRTLSWNHALRMALVLALLGAAAFPIYWMLVTSLTSSPDLFAAKPHLLPDGSQWAVYGHAFSATAVATWLKNSAIVAFGTAALSIALAIFPAYVLSRYRMRAVAILGVALFVTQMLPEAMLVVPLYAIFGQLGLLNSLTGLILANTAFTVPVITLILKGAVDGVPIDIEEAAGIDGCSRLGIVLTVVLPLVAPSLAAAAVIAFFHGWNEYVFAQTLISDQGLQTASVGLAGFVGELSTPMHTVMAIGLMYTLPAVVFYLFVQRYVVSGMTAGSVKG</sequence>
<dbReference type="InterPro" id="IPR050901">
    <property type="entry name" value="BP-dep_ABC_trans_perm"/>
</dbReference>
<keyword evidence="6 7" id="KW-0472">Membrane</keyword>
<dbReference type="CDD" id="cd06261">
    <property type="entry name" value="TM_PBP2"/>
    <property type="match status" value="1"/>
</dbReference>
<evidence type="ECO:0000256" key="6">
    <source>
        <dbReference type="ARBA" id="ARBA00023136"/>
    </source>
</evidence>
<dbReference type="SUPFAM" id="SSF161098">
    <property type="entry name" value="MetI-like"/>
    <property type="match status" value="1"/>
</dbReference>
<evidence type="ECO:0000313" key="9">
    <source>
        <dbReference type="EMBL" id="MFC5522998.1"/>
    </source>
</evidence>
<evidence type="ECO:0000256" key="2">
    <source>
        <dbReference type="ARBA" id="ARBA00022448"/>
    </source>
</evidence>
<dbReference type="PROSITE" id="PS50928">
    <property type="entry name" value="ABC_TM1"/>
    <property type="match status" value="1"/>
</dbReference>
<feature type="transmembrane region" description="Helical" evidence="7">
    <location>
        <begin position="243"/>
        <end position="262"/>
    </location>
</feature>
<keyword evidence="2 7" id="KW-0813">Transport</keyword>
<proteinExistence type="inferred from homology"/>
<evidence type="ECO:0000256" key="5">
    <source>
        <dbReference type="ARBA" id="ARBA00022989"/>
    </source>
</evidence>
<keyword evidence="3" id="KW-1003">Cell membrane</keyword>
<organism evidence="9 10">
    <name type="scientific">Polaromonas jejuensis</name>
    <dbReference type="NCBI Taxonomy" id="457502"/>
    <lineage>
        <taxon>Bacteria</taxon>
        <taxon>Pseudomonadati</taxon>
        <taxon>Pseudomonadota</taxon>
        <taxon>Betaproteobacteria</taxon>
        <taxon>Burkholderiales</taxon>
        <taxon>Comamonadaceae</taxon>
        <taxon>Polaromonas</taxon>
    </lineage>
</organism>
<evidence type="ECO:0000256" key="1">
    <source>
        <dbReference type="ARBA" id="ARBA00004651"/>
    </source>
</evidence>
<protein>
    <submittedName>
        <fullName evidence="9">Carbohydrate ABC transporter permease</fullName>
    </submittedName>
</protein>
<keyword evidence="10" id="KW-1185">Reference proteome</keyword>
<comment type="caution">
    <text evidence="9">The sequence shown here is derived from an EMBL/GenBank/DDBJ whole genome shotgun (WGS) entry which is preliminary data.</text>
</comment>
<dbReference type="EMBL" id="JBHSMX010000061">
    <property type="protein sequence ID" value="MFC5522998.1"/>
    <property type="molecule type" value="Genomic_DNA"/>
</dbReference>
<feature type="transmembrane region" description="Helical" evidence="7">
    <location>
        <begin position="183"/>
        <end position="205"/>
    </location>
</feature>
<feature type="transmembrane region" description="Helical" evidence="7">
    <location>
        <begin position="75"/>
        <end position="96"/>
    </location>
</feature>
<dbReference type="PANTHER" id="PTHR32243:SF18">
    <property type="entry name" value="INNER MEMBRANE ABC TRANSPORTER PERMEASE PROTEIN YCJP"/>
    <property type="match status" value="1"/>
</dbReference>
<evidence type="ECO:0000259" key="8">
    <source>
        <dbReference type="PROSITE" id="PS50928"/>
    </source>
</evidence>
<keyword evidence="5 7" id="KW-1133">Transmembrane helix</keyword>
<dbReference type="InterPro" id="IPR000515">
    <property type="entry name" value="MetI-like"/>
</dbReference>
<comment type="similarity">
    <text evidence="7">Belongs to the binding-protein-dependent transport system permease family.</text>
</comment>
<evidence type="ECO:0000313" key="10">
    <source>
        <dbReference type="Proteomes" id="UP001596084"/>
    </source>
</evidence>
<keyword evidence="4 7" id="KW-0812">Transmembrane</keyword>